<evidence type="ECO:0000313" key="2">
    <source>
        <dbReference type="EMBL" id="PTD24752.1"/>
    </source>
</evidence>
<dbReference type="GO" id="GO:0005829">
    <property type="term" value="C:cytosol"/>
    <property type="evidence" value="ECO:0007669"/>
    <property type="project" value="TreeGrafter"/>
</dbReference>
<dbReference type="PROSITE" id="PS51197">
    <property type="entry name" value="HTH_RRF2_2"/>
    <property type="match status" value="1"/>
</dbReference>
<dbReference type="InterPro" id="IPR036388">
    <property type="entry name" value="WH-like_DNA-bd_sf"/>
</dbReference>
<dbReference type="AlphaFoldDB" id="A0A2T4I4X9"/>
<gene>
    <name evidence="2" type="ORF">CV103_06945</name>
</gene>
<dbReference type="SUPFAM" id="SSF46785">
    <property type="entry name" value="Winged helix' DNA-binding domain"/>
    <property type="match status" value="1"/>
</dbReference>
<keyword evidence="3" id="KW-1185">Reference proteome</keyword>
<dbReference type="Pfam" id="PF02082">
    <property type="entry name" value="Rrf2"/>
    <property type="match status" value="1"/>
</dbReference>
<dbReference type="RefSeq" id="WP_107394436.1">
    <property type="nucleotide sequence ID" value="NZ_PHHF01000030.1"/>
</dbReference>
<accession>A0A2T4I4X9</accession>
<dbReference type="PANTHER" id="PTHR33221:SF4">
    <property type="entry name" value="HTH-TYPE TRANSCRIPTIONAL REPRESSOR NSRR"/>
    <property type="match status" value="1"/>
</dbReference>
<sequence>MQLTRHTDYALRLLIYLAGIGDQRAQIAAVAEAQAISRTHLMKIANELARAGFIDATRGRGGGIRLARPPGEINLGAVIRAMEPPCPMVDCTSCRLVRRCSLPGVLDQASSAFRAVLERYSLADIVRERGTRLAA</sequence>
<dbReference type="EMBL" id="PHHF01000030">
    <property type="protein sequence ID" value="PTD24752.1"/>
    <property type="molecule type" value="Genomic_DNA"/>
</dbReference>
<dbReference type="NCBIfam" id="TIGR00738">
    <property type="entry name" value="rrf2_super"/>
    <property type="match status" value="1"/>
</dbReference>
<protein>
    <submittedName>
        <fullName evidence="2">Rrf2 family transcriptional regulator</fullName>
    </submittedName>
</protein>
<dbReference type="PANTHER" id="PTHR33221">
    <property type="entry name" value="WINGED HELIX-TURN-HELIX TRANSCRIPTIONAL REGULATOR, RRF2 FAMILY"/>
    <property type="match status" value="1"/>
</dbReference>
<organism evidence="2 3">
    <name type="scientific">Edaphosphingomonas fennica</name>
    <dbReference type="NCBI Taxonomy" id="114404"/>
    <lineage>
        <taxon>Bacteria</taxon>
        <taxon>Pseudomonadati</taxon>
        <taxon>Pseudomonadota</taxon>
        <taxon>Alphaproteobacteria</taxon>
        <taxon>Sphingomonadales</taxon>
        <taxon>Rhizorhabdaceae</taxon>
        <taxon>Edaphosphingomonas</taxon>
    </lineage>
</organism>
<proteinExistence type="predicted"/>
<dbReference type="GO" id="GO:0003700">
    <property type="term" value="F:DNA-binding transcription factor activity"/>
    <property type="evidence" value="ECO:0007669"/>
    <property type="project" value="TreeGrafter"/>
</dbReference>
<dbReference type="InterPro" id="IPR036390">
    <property type="entry name" value="WH_DNA-bd_sf"/>
</dbReference>
<comment type="caution">
    <text evidence="2">The sequence shown here is derived from an EMBL/GenBank/DDBJ whole genome shotgun (WGS) entry which is preliminary data.</text>
</comment>
<dbReference type="GO" id="GO:0003677">
    <property type="term" value="F:DNA binding"/>
    <property type="evidence" value="ECO:0007669"/>
    <property type="project" value="UniProtKB-KW"/>
</dbReference>
<dbReference type="Gene3D" id="1.10.10.10">
    <property type="entry name" value="Winged helix-like DNA-binding domain superfamily/Winged helix DNA-binding domain"/>
    <property type="match status" value="1"/>
</dbReference>
<evidence type="ECO:0000256" key="1">
    <source>
        <dbReference type="ARBA" id="ARBA00023125"/>
    </source>
</evidence>
<name>A0A2T4I4X9_9SPHN</name>
<evidence type="ECO:0000313" key="3">
    <source>
        <dbReference type="Proteomes" id="UP000241206"/>
    </source>
</evidence>
<dbReference type="InterPro" id="IPR000944">
    <property type="entry name" value="Tscrpt_reg_Rrf2"/>
</dbReference>
<dbReference type="Proteomes" id="UP000241206">
    <property type="component" value="Unassembled WGS sequence"/>
</dbReference>
<keyword evidence="1" id="KW-0238">DNA-binding</keyword>
<reference evidence="2 3" key="1">
    <citation type="submission" date="2017-11" db="EMBL/GenBank/DDBJ databases">
        <title>Sphingomonas oleivorans sp. nov., isolated from oil-contaminated soil.</title>
        <authorList>
            <person name="Wang L."/>
            <person name="Chen L."/>
        </authorList>
    </citation>
    <scope>NUCLEOTIDE SEQUENCE [LARGE SCALE GENOMIC DNA]</scope>
    <source>
        <strain evidence="2 3">K101</strain>
    </source>
</reference>